<comment type="caution">
    <text evidence="5">The sequence shown here is derived from an EMBL/GenBank/DDBJ whole genome shotgun (WGS) entry which is preliminary data.</text>
</comment>
<reference evidence="5 6" key="1">
    <citation type="submission" date="2019-06" db="EMBL/GenBank/DDBJ databases">
        <title>New taxonomy in bacterial strain CC-CFT640, isolated from vineyard.</title>
        <authorList>
            <person name="Lin S.-Y."/>
            <person name="Tsai C.-F."/>
            <person name="Young C.-C."/>
        </authorList>
    </citation>
    <scope>NUCLEOTIDE SEQUENCE [LARGE SCALE GENOMIC DNA]</scope>
    <source>
        <strain evidence="5 6">CC-CFT640</strain>
    </source>
</reference>
<dbReference type="Proteomes" id="UP000321638">
    <property type="component" value="Unassembled WGS sequence"/>
</dbReference>
<sequence>MLGAMALGPSMAGAARAQSDIKIGLTTDLTGIAASYTRSTVNGVELGIDEVNAAGGLLGRKVALLVRDSQLKPDLGTTHTRDLITREKVDVLIGPNSSAVGLTVSAVARQYQKPVIMTTPNTPRLPMELFHPHFFTLVPSGLMEARAMAEVMGPKGKKFAFIGGDYEASHQGLKFFKERLAKVNPGAEFITEAWPKLGEPDYTSYITKLASAKPDVLFSYLWGADLVGFIKQAKPYGLFNRTAVGTLLFMDDLKALGQEMPDGIWGQMRAPFFAMPGDTASRFVERYRAKYNDYPADFAIMGYEAVMAYAGAIKDAQSVESAALVKALEAGTFDLLRGRTRFRQLDHQGDVPSFIGKTAAGDKVPFKVLAEVERVPADKIWPSEAEVLEARKAK</sequence>
<dbReference type="Gene3D" id="3.40.50.2300">
    <property type="match status" value="2"/>
</dbReference>
<comment type="similarity">
    <text evidence="1">Belongs to the leucine-binding protein family.</text>
</comment>
<evidence type="ECO:0000256" key="2">
    <source>
        <dbReference type="ARBA" id="ARBA00022729"/>
    </source>
</evidence>
<evidence type="ECO:0000313" key="5">
    <source>
        <dbReference type="EMBL" id="TXL73218.1"/>
    </source>
</evidence>
<evidence type="ECO:0000259" key="4">
    <source>
        <dbReference type="Pfam" id="PF13458"/>
    </source>
</evidence>
<dbReference type="CDD" id="cd06330">
    <property type="entry name" value="PBP1_As_SBP-like"/>
    <property type="match status" value="1"/>
</dbReference>
<dbReference type="AlphaFoldDB" id="A0A5C8PHB3"/>
<organism evidence="5 6">
    <name type="scientific">Vineibacter terrae</name>
    <dbReference type="NCBI Taxonomy" id="2586908"/>
    <lineage>
        <taxon>Bacteria</taxon>
        <taxon>Pseudomonadati</taxon>
        <taxon>Pseudomonadota</taxon>
        <taxon>Alphaproteobacteria</taxon>
        <taxon>Hyphomicrobiales</taxon>
        <taxon>Vineibacter</taxon>
    </lineage>
</organism>
<dbReference type="PANTHER" id="PTHR30483">
    <property type="entry name" value="LEUCINE-SPECIFIC-BINDING PROTEIN"/>
    <property type="match status" value="1"/>
</dbReference>
<name>A0A5C8PHB3_9HYPH</name>
<dbReference type="InterPro" id="IPR051010">
    <property type="entry name" value="BCAA_transport"/>
</dbReference>
<protein>
    <recommendedName>
        <fullName evidence="4">Leucine-binding protein domain-containing protein</fullName>
    </recommendedName>
</protein>
<dbReference type="Pfam" id="PF13458">
    <property type="entry name" value="Peripla_BP_6"/>
    <property type="match status" value="1"/>
</dbReference>
<dbReference type="InterPro" id="IPR028081">
    <property type="entry name" value="Leu-bd"/>
</dbReference>
<keyword evidence="3" id="KW-0813">Transport</keyword>
<keyword evidence="3" id="KW-0029">Amino-acid transport</keyword>
<proteinExistence type="inferred from homology"/>
<keyword evidence="2" id="KW-0732">Signal</keyword>
<dbReference type="OrthoDB" id="9783240at2"/>
<gene>
    <name evidence="5" type="ORF">FHP25_22310</name>
</gene>
<accession>A0A5C8PHB3</accession>
<feature type="domain" description="Leucine-binding protein" evidence="4">
    <location>
        <begin position="21"/>
        <end position="359"/>
    </location>
</feature>
<dbReference type="EMBL" id="VDUZ01000027">
    <property type="protein sequence ID" value="TXL73218.1"/>
    <property type="molecule type" value="Genomic_DNA"/>
</dbReference>
<evidence type="ECO:0000256" key="3">
    <source>
        <dbReference type="ARBA" id="ARBA00022970"/>
    </source>
</evidence>
<dbReference type="InterPro" id="IPR028082">
    <property type="entry name" value="Peripla_BP_I"/>
</dbReference>
<dbReference type="PANTHER" id="PTHR30483:SF37">
    <property type="entry name" value="ABC TRANSPORTER SUBSTRATE-BINDING PROTEIN"/>
    <property type="match status" value="1"/>
</dbReference>
<dbReference type="SUPFAM" id="SSF53822">
    <property type="entry name" value="Periplasmic binding protein-like I"/>
    <property type="match status" value="1"/>
</dbReference>
<keyword evidence="6" id="KW-1185">Reference proteome</keyword>
<evidence type="ECO:0000313" key="6">
    <source>
        <dbReference type="Proteomes" id="UP000321638"/>
    </source>
</evidence>
<evidence type="ECO:0000256" key="1">
    <source>
        <dbReference type="ARBA" id="ARBA00010062"/>
    </source>
</evidence>
<dbReference type="GO" id="GO:0006865">
    <property type="term" value="P:amino acid transport"/>
    <property type="evidence" value="ECO:0007669"/>
    <property type="project" value="UniProtKB-KW"/>
</dbReference>